<accession>A0A4Y2G5X4</accession>
<feature type="region of interest" description="Disordered" evidence="1">
    <location>
        <begin position="71"/>
        <end position="99"/>
    </location>
</feature>
<evidence type="ECO:0000313" key="2">
    <source>
        <dbReference type="EMBL" id="GBM48018.1"/>
    </source>
</evidence>
<name>A0A4Y2G5X4_ARAVE</name>
<reference evidence="2 3" key="1">
    <citation type="journal article" date="2019" name="Sci. Rep.">
        <title>Orb-weaving spider Araneus ventricosus genome elucidates the spidroin gene catalogue.</title>
        <authorList>
            <person name="Kono N."/>
            <person name="Nakamura H."/>
            <person name="Ohtoshi R."/>
            <person name="Moran D.A.P."/>
            <person name="Shinohara A."/>
            <person name="Yoshida Y."/>
            <person name="Fujiwara M."/>
            <person name="Mori M."/>
            <person name="Tomita M."/>
            <person name="Arakawa K."/>
        </authorList>
    </citation>
    <scope>NUCLEOTIDE SEQUENCE [LARGE SCALE GENOMIC DNA]</scope>
</reference>
<feature type="non-terminal residue" evidence="2">
    <location>
        <position position="1"/>
    </location>
</feature>
<dbReference type="EMBL" id="BGPR01001202">
    <property type="protein sequence ID" value="GBM48018.1"/>
    <property type="molecule type" value="Genomic_DNA"/>
</dbReference>
<keyword evidence="3" id="KW-1185">Reference proteome</keyword>
<sequence>KRGFSSISIYLQTKKHLSKVQVKHENVKQLLSLNLSEDEVMLKKSKMFLGSAESLVSKDLKHDTAATFLKHANQATEQPSSSDADFSSETPTGKKSLISRWKIKRKRRTPSTIVASMATAEERKISADQLKLKINMEMEQKREKHEISMAASQEEHILNMKIKQEPKERKPCRNHD</sequence>
<comment type="caution">
    <text evidence="2">The sequence shown here is derived from an EMBL/GenBank/DDBJ whole genome shotgun (WGS) entry which is preliminary data.</text>
</comment>
<evidence type="ECO:0000313" key="3">
    <source>
        <dbReference type="Proteomes" id="UP000499080"/>
    </source>
</evidence>
<dbReference type="AlphaFoldDB" id="A0A4Y2G5X4"/>
<dbReference type="Proteomes" id="UP000499080">
    <property type="component" value="Unassembled WGS sequence"/>
</dbReference>
<evidence type="ECO:0000256" key="1">
    <source>
        <dbReference type="SAM" id="MobiDB-lite"/>
    </source>
</evidence>
<organism evidence="2 3">
    <name type="scientific">Araneus ventricosus</name>
    <name type="common">Orbweaver spider</name>
    <name type="synonym">Epeira ventricosa</name>
    <dbReference type="NCBI Taxonomy" id="182803"/>
    <lineage>
        <taxon>Eukaryota</taxon>
        <taxon>Metazoa</taxon>
        <taxon>Ecdysozoa</taxon>
        <taxon>Arthropoda</taxon>
        <taxon>Chelicerata</taxon>
        <taxon>Arachnida</taxon>
        <taxon>Araneae</taxon>
        <taxon>Araneomorphae</taxon>
        <taxon>Entelegynae</taxon>
        <taxon>Araneoidea</taxon>
        <taxon>Araneidae</taxon>
        <taxon>Araneus</taxon>
    </lineage>
</organism>
<proteinExistence type="predicted"/>
<protein>
    <submittedName>
        <fullName evidence="2">Uncharacterized protein</fullName>
    </submittedName>
</protein>
<feature type="region of interest" description="Disordered" evidence="1">
    <location>
        <begin position="141"/>
        <end position="176"/>
    </location>
</feature>
<feature type="compositionally biased region" description="Polar residues" evidence="1">
    <location>
        <begin position="73"/>
        <end position="93"/>
    </location>
</feature>
<gene>
    <name evidence="2" type="ORF">AVEN_34349-3_1</name>
</gene>